<comment type="subcellular location">
    <subcellularLocation>
        <location evidence="1">Nucleus</location>
    </subcellularLocation>
</comment>
<dbReference type="Pfam" id="PF02362">
    <property type="entry name" value="B3"/>
    <property type="match status" value="1"/>
</dbReference>
<keyword evidence="5" id="KW-0539">Nucleus</keyword>
<evidence type="ECO:0000313" key="7">
    <source>
        <dbReference type="EMBL" id="TVU20813.1"/>
    </source>
</evidence>
<dbReference type="AlphaFoldDB" id="A0A5J9UAZ8"/>
<evidence type="ECO:0000256" key="3">
    <source>
        <dbReference type="ARBA" id="ARBA00023125"/>
    </source>
</evidence>
<dbReference type="Proteomes" id="UP000324897">
    <property type="component" value="Unassembled WGS sequence"/>
</dbReference>
<keyword evidence="2" id="KW-0805">Transcription regulation</keyword>
<proteinExistence type="predicted"/>
<evidence type="ECO:0000259" key="6">
    <source>
        <dbReference type="Pfam" id="PF02362"/>
    </source>
</evidence>
<gene>
    <name evidence="7" type="ORF">EJB05_30410</name>
</gene>
<protein>
    <recommendedName>
        <fullName evidence="6">TF-B3 domain-containing protein</fullName>
    </recommendedName>
</protein>
<comment type="caution">
    <text evidence="7">The sequence shown here is derived from an EMBL/GenBank/DDBJ whole genome shotgun (WGS) entry which is preliminary data.</text>
</comment>
<dbReference type="CDD" id="cd10017">
    <property type="entry name" value="B3_DNA"/>
    <property type="match status" value="1"/>
</dbReference>
<dbReference type="Gene3D" id="2.40.330.10">
    <property type="entry name" value="DNA-binding pseudobarrel domain"/>
    <property type="match status" value="1"/>
</dbReference>
<sequence>MGGGCASIPLAYYSFMLPFLNELIGIRCPSGTIYMVKVEMEDGQLMLKEGWNTLARRGAVGADEIRHILEEITELELTPEMRARVRNIWLGSADRFTIYIAKVTERQISSGQMYFSRKFSKLIPDETMDVDMRFRGKDHITVGILKKANCNTYIRGGAWSKFVASHNVKANKIYIFKLSFAKGRATLTVSSALCD</sequence>
<dbReference type="InterPro" id="IPR003340">
    <property type="entry name" value="B3_DNA-bd"/>
</dbReference>
<name>A0A5J9UAZ8_9POAL</name>
<keyword evidence="4" id="KW-0804">Transcription</keyword>
<evidence type="ECO:0000256" key="5">
    <source>
        <dbReference type="ARBA" id="ARBA00023242"/>
    </source>
</evidence>
<evidence type="ECO:0000256" key="2">
    <source>
        <dbReference type="ARBA" id="ARBA00023015"/>
    </source>
</evidence>
<feature type="non-terminal residue" evidence="7">
    <location>
        <position position="1"/>
    </location>
</feature>
<dbReference type="Gramene" id="TVU20813">
    <property type="protein sequence ID" value="TVU20813"/>
    <property type="gene ID" value="EJB05_30410"/>
</dbReference>
<keyword evidence="3" id="KW-0238">DNA-binding</keyword>
<accession>A0A5J9UAZ8</accession>
<organism evidence="7 8">
    <name type="scientific">Eragrostis curvula</name>
    <name type="common">weeping love grass</name>
    <dbReference type="NCBI Taxonomy" id="38414"/>
    <lineage>
        <taxon>Eukaryota</taxon>
        <taxon>Viridiplantae</taxon>
        <taxon>Streptophyta</taxon>
        <taxon>Embryophyta</taxon>
        <taxon>Tracheophyta</taxon>
        <taxon>Spermatophyta</taxon>
        <taxon>Magnoliopsida</taxon>
        <taxon>Liliopsida</taxon>
        <taxon>Poales</taxon>
        <taxon>Poaceae</taxon>
        <taxon>PACMAD clade</taxon>
        <taxon>Chloridoideae</taxon>
        <taxon>Eragrostideae</taxon>
        <taxon>Eragrostidinae</taxon>
        <taxon>Eragrostis</taxon>
    </lineage>
</organism>
<keyword evidence="8" id="KW-1185">Reference proteome</keyword>
<evidence type="ECO:0000313" key="8">
    <source>
        <dbReference type="Proteomes" id="UP000324897"/>
    </source>
</evidence>
<reference evidence="7 8" key="1">
    <citation type="journal article" date="2019" name="Sci. Rep.">
        <title>A high-quality genome of Eragrostis curvula grass provides insights into Poaceae evolution and supports new strategies to enhance forage quality.</title>
        <authorList>
            <person name="Carballo J."/>
            <person name="Santos B.A.C.M."/>
            <person name="Zappacosta D."/>
            <person name="Garbus I."/>
            <person name="Selva J.P."/>
            <person name="Gallo C.A."/>
            <person name="Diaz A."/>
            <person name="Albertini E."/>
            <person name="Caccamo M."/>
            <person name="Echenique V."/>
        </authorList>
    </citation>
    <scope>NUCLEOTIDE SEQUENCE [LARGE SCALE GENOMIC DNA]</scope>
    <source>
        <strain evidence="8">cv. Victoria</strain>
        <tissue evidence="7">Leaf</tissue>
    </source>
</reference>
<evidence type="ECO:0000256" key="4">
    <source>
        <dbReference type="ARBA" id="ARBA00023163"/>
    </source>
</evidence>
<dbReference type="GO" id="GO:0005634">
    <property type="term" value="C:nucleus"/>
    <property type="evidence" value="ECO:0007669"/>
    <property type="project" value="UniProtKB-SubCell"/>
</dbReference>
<dbReference type="SUPFAM" id="SSF101936">
    <property type="entry name" value="DNA-binding pseudobarrel domain"/>
    <property type="match status" value="2"/>
</dbReference>
<evidence type="ECO:0000256" key="1">
    <source>
        <dbReference type="ARBA" id="ARBA00004123"/>
    </source>
</evidence>
<dbReference type="EMBL" id="RWGY01000026">
    <property type="protein sequence ID" value="TVU20813.1"/>
    <property type="molecule type" value="Genomic_DNA"/>
</dbReference>
<dbReference type="GO" id="GO:0003677">
    <property type="term" value="F:DNA binding"/>
    <property type="evidence" value="ECO:0007669"/>
    <property type="project" value="UniProtKB-KW"/>
</dbReference>
<dbReference type="InterPro" id="IPR015300">
    <property type="entry name" value="DNA-bd_pseudobarrel_sf"/>
</dbReference>
<feature type="domain" description="TF-B3" evidence="6">
    <location>
        <begin position="103"/>
        <end position="189"/>
    </location>
</feature>